<dbReference type="PANTHER" id="PTHR15503">
    <property type="entry name" value="LDOC1 RELATED"/>
    <property type="match status" value="1"/>
</dbReference>
<evidence type="ECO:0000256" key="1">
    <source>
        <dbReference type="PROSITE-ProRule" id="PRU00047"/>
    </source>
</evidence>
<dbReference type="RefSeq" id="XP_048135953.1">
    <property type="nucleotide sequence ID" value="XM_048279996.1"/>
</dbReference>
<gene>
    <name evidence="5" type="primary">LOC125315377</name>
</gene>
<name>A0ABM3HH77_9MYRT</name>
<dbReference type="PANTHER" id="PTHR15503:SF45">
    <property type="entry name" value="RNA-DIRECTED DNA POLYMERASE HOMOLOG"/>
    <property type="match status" value="1"/>
</dbReference>
<dbReference type="InterPro" id="IPR036875">
    <property type="entry name" value="Znf_CCHC_sf"/>
</dbReference>
<dbReference type="Proteomes" id="UP000827889">
    <property type="component" value="Chromosome 6"/>
</dbReference>
<protein>
    <submittedName>
        <fullName evidence="5">Uncharacterized protein LOC125315377</fullName>
    </submittedName>
</protein>
<dbReference type="SMART" id="SM00343">
    <property type="entry name" value="ZnF_C2HC"/>
    <property type="match status" value="1"/>
</dbReference>
<organism evidence="4 5">
    <name type="scientific">Rhodamnia argentea</name>
    <dbReference type="NCBI Taxonomy" id="178133"/>
    <lineage>
        <taxon>Eukaryota</taxon>
        <taxon>Viridiplantae</taxon>
        <taxon>Streptophyta</taxon>
        <taxon>Embryophyta</taxon>
        <taxon>Tracheophyta</taxon>
        <taxon>Spermatophyta</taxon>
        <taxon>Magnoliopsida</taxon>
        <taxon>eudicotyledons</taxon>
        <taxon>Gunneridae</taxon>
        <taxon>Pentapetalae</taxon>
        <taxon>rosids</taxon>
        <taxon>malvids</taxon>
        <taxon>Myrtales</taxon>
        <taxon>Myrtaceae</taxon>
        <taxon>Myrtoideae</taxon>
        <taxon>Myrteae</taxon>
        <taxon>Australasian group</taxon>
        <taxon>Rhodamnia</taxon>
    </lineage>
</organism>
<keyword evidence="1" id="KW-0479">Metal-binding</keyword>
<dbReference type="InterPro" id="IPR005162">
    <property type="entry name" value="Retrotrans_gag_dom"/>
</dbReference>
<evidence type="ECO:0000256" key="2">
    <source>
        <dbReference type="SAM" id="MobiDB-lite"/>
    </source>
</evidence>
<dbReference type="Pfam" id="PF08284">
    <property type="entry name" value="RVP_2"/>
    <property type="match status" value="1"/>
</dbReference>
<reference evidence="5" key="1">
    <citation type="submission" date="2025-08" db="UniProtKB">
        <authorList>
            <consortium name="RefSeq"/>
        </authorList>
    </citation>
    <scope>IDENTIFICATION</scope>
    <source>
        <tissue evidence="5">Leaf</tissue>
    </source>
</reference>
<dbReference type="Pfam" id="PF03732">
    <property type="entry name" value="Retrotrans_gag"/>
    <property type="match status" value="1"/>
</dbReference>
<feature type="domain" description="CCHC-type" evidence="3">
    <location>
        <begin position="147"/>
        <end position="162"/>
    </location>
</feature>
<evidence type="ECO:0000259" key="3">
    <source>
        <dbReference type="PROSITE" id="PS50158"/>
    </source>
</evidence>
<dbReference type="PROSITE" id="PS50158">
    <property type="entry name" value="ZF_CCHC"/>
    <property type="match status" value="1"/>
</dbReference>
<feature type="region of interest" description="Disordered" evidence="2">
    <location>
        <begin position="163"/>
        <end position="188"/>
    </location>
</feature>
<dbReference type="SUPFAM" id="SSF57756">
    <property type="entry name" value="Retrovirus zinc finger-like domains"/>
    <property type="match status" value="1"/>
</dbReference>
<sequence>MAEFMLLRQNQMSVDQYEAKFSELSMYAPRMVEDPVDGARRFRDGLKPELKDRLVPLNLKDYNELYKRAQLIERNMIERAAASGSRFVPSGRNDRRFGKRPMLGGRSTIPPNRRNAVGKPALGNGGICRFCNRRHGTAPCPFGNGACFGCGRMGHQVRDCPQRQRGVSVPSPQGERPRGNVPLNYQSRPPAQGRVFAVSGEEAKDSPTVSCTVFLHDHIAYALFDPGATHSFVAWRFVKLVGLSPKSAGNGL</sequence>
<dbReference type="InterPro" id="IPR032567">
    <property type="entry name" value="RTL1-rel"/>
</dbReference>
<keyword evidence="1" id="KW-0863">Zinc-finger</keyword>
<evidence type="ECO:0000313" key="5">
    <source>
        <dbReference type="RefSeq" id="XP_048135953.1"/>
    </source>
</evidence>
<accession>A0ABM3HH77</accession>
<feature type="region of interest" description="Disordered" evidence="2">
    <location>
        <begin position="86"/>
        <end position="118"/>
    </location>
</feature>
<keyword evidence="4" id="KW-1185">Reference proteome</keyword>
<keyword evidence="1" id="KW-0862">Zinc</keyword>
<proteinExistence type="predicted"/>
<dbReference type="Pfam" id="PF00098">
    <property type="entry name" value="zf-CCHC"/>
    <property type="match status" value="1"/>
</dbReference>
<dbReference type="InterPro" id="IPR001878">
    <property type="entry name" value="Znf_CCHC"/>
</dbReference>
<dbReference type="GeneID" id="125315377"/>
<dbReference type="Gene3D" id="4.10.60.10">
    <property type="entry name" value="Zinc finger, CCHC-type"/>
    <property type="match status" value="1"/>
</dbReference>
<evidence type="ECO:0000313" key="4">
    <source>
        <dbReference type="Proteomes" id="UP000827889"/>
    </source>
</evidence>